<sequence>MVSGVRFAGVAMLLGAASPLTAAPLDYNYLQASWLRVSPDLAHAEDADGYEARLSAPLEPGSFLRVSYSRYKNDASNAEVSALSGGIGMFSRIAEHADIYGLVSYETLDRKVVDKDSGYAIELGLRWATSSRLELDAGARYLNLDDSPDEVIWFGGLAVQLSPAIALTAQYSQGDDDRRYTAGLRFFSTE</sequence>
<proteinExistence type="predicted"/>
<accession>A0A1Y1SIC0</accession>
<feature type="signal peptide" evidence="1">
    <location>
        <begin position="1"/>
        <end position="22"/>
    </location>
</feature>
<keyword evidence="1" id="KW-0732">Signal</keyword>
<reference evidence="2 3" key="1">
    <citation type="submission" date="2013-04" db="EMBL/GenBank/DDBJ databases">
        <title>Oceanococcus atlanticus 22II-S10r2 Genome Sequencing.</title>
        <authorList>
            <person name="Lai Q."/>
            <person name="Li G."/>
            <person name="Shao Z."/>
        </authorList>
    </citation>
    <scope>NUCLEOTIDE SEQUENCE [LARGE SCALE GENOMIC DNA]</scope>
    <source>
        <strain evidence="2 3">22II-S10r2</strain>
    </source>
</reference>
<dbReference type="STRING" id="1317117.ATO7_05975"/>
<comment type="caution">
    <text evidence="2">The sequence shown here is derived from an EMBL/GenBank/DDBJ whole genome shotgun (WGS) entry which is preliminary data.</text>
</comment>
<feature type="chain" id="PRO_5013073173" evidence="1">
    <location>
        <begin position="23"/>
        <end position="190"/>
    </location>
</feature>
<gene>
    <name evidence="2" type="ORF">ATO7_05975</name>
</gene>
<evidence type="ECO:0000256" key="1">
    <source>
        <dbReference type="SAM" id="SignalP"/>
    </source>
</evidence>
<evidence type="ECO:0000313" key="3">
    <source>
        <dbReference type="Proteomes" id="UP000192342"/>
    </source>
</evidence>
<organism evidence="2 3">
    <name type="scientific">Oceanococcus atlanticus</name>
    <dbReference type="NCBI Taxonomy" id="1317117"/>
    <lineage>
        <taxon>Bacteria</taxon>
        <taxon>Pseudomonadati</taxon>
        <taxon>Pseudomonadota</taxon>
        <taxon>Gammaproteobacteria</taxon>
        <taxon>Chromatiales</taxon>
        <taxon>Oceanococcaceae</taxon>
        <taxon>Oceanococcus</taxon>
    </lineage>
</organism>
<dbReference type="EMBL" id="AQQV01000001">
    <property type="protein sequence ID" value="ORE89404.1"/>
    <property type="molecule type" value="Genomic_DNA"/>
</dbReference>
<keyword evidence="3" id="KW-1185">Reference proteome</keyword>
<evidence type="ECO:0000313" key="2">
    <source>
        <dbReference type="EMBL" id="ORE89404.1"/>
    </source>
</evidence>
<dbReference type="InterPro" id="IPR011250">
    <property type="entry name" value="OMP/PagP_B-barrel"/>
</dbReference>
<protein>
    <submittedName>
        <fullName evidence="2">Porin family outer membrane protein</fullName>
    </submittedName>
</protein>
<name>A0A1Y1SIC0_9GAMM</name>
<dbReference type="Proteomes" id="UP000192342">
    <property type="component" value="Unassembled WGS sequence"/>
</dbReference>
<dbReference type="SUPFAM" id="SSF56925">
    <property type="entry name" value="OMPA-like"/>
    <property type="match status" value="1"/>
</dbReference>
<dbReference type="AlphaFoldDB" id="A0A1Y1SIC0"/>